<evidence type="ECO:0000256" key="1">
    <source>
        <dbReference type="SAM" id="MobiDB-lite"/>
    </source>
</evidence>
<organism evidence="2 3">
    <name type="scientific">Toxoplasma gondii CAST</name>
    <dbReference type="NCBI Taxonomy" id="943122"/>
    <lineage>
        <taxon>Eukaryota</taxon>
        <taxon>Sar</taxon>
        <taxon>Alveolata</taxon>
        <taxon>Apicomplexa</taxon>
        <taxon>Conoidasida</taxon>
        <taxon>Coccidia</taxon>
        <taxon>Eucoccidiorida</taxon>
        <taxon>Eimeriorina</taxon>
        <taxon>Sarcocystidae</taxon>
        <taxon>Toxoplasma</taxon>
    </lineage>
</organism>
<feature type="region of interest" description="Disordered" evidence="1">
    <location>
        <begin position="98"/>
        <end position="117"/>
    </location>
</feature>
<evidence type="ECO:0000313" key="2">
    <source>
        <dbReference type="EMBL" id="RQX73044.1"/>
    </source>
</evidence>
<name>A0A425I2T5_TOXGO</name>
<evidence type="ECO:0000313" key="3">
    <source>
        <dbReference type="Proteomes" id="UP000284452"/>
    </source>
</evidence>
<reference evidence="2 3" key="1">
    <citation type="submission" date="2017-10" db="EMBL/GenBank/DDBJ databases">
        <authorList>
            <person name="Sibley D."/>
            <person name="Venepally P."/>
            <person name="Karamycheva S."/>
            <person name="Hadjithomas M."/>
            <person name="Khan A."/>
            <person name="Brunk B."/>
            <person name="Roos D."/>
            <person name="Caler E."/>
            <person name="Lorenzi H."/>
        </authorList>
    </citation>
    <scope>NUCLEOTIDE SEQUENCE [LARGE SCALE GENOMIC DNA]</scope>
    <source>
        <strain evidence="2 3">CAST</strain>
    </source>
</reference>
<comment type="caution">
    <text evidence="2">The sequence shown here is derived from an EMBL/GenBank/DDBJ whole genome shotgun (WGS) entry which is preliminary data.</text>
</comment>
<dbReference type="VEuPathDB" id="ToxoDB:TGCAST_387760"/>
<sequence>MLSSCFPAQQPFPRSSPCPGVQTPQASLSTLGRLRGKEEEQRLTLEPSLHHFTLFRSVERGDPSRSHSISRVRRRRAFSKQILLRASEAYFTPPRSLAFSTSRSRKPTRERRGVSLTSLTRQRSFVDGLPPGENDGREFLHVLCPSTGIGGGTSSAWKAESE</sequence>
<feature type="region of interest" description="Disordered" evidence="1">
    <location>
        <begin position="1"/>
        <end position="24"/>
    </location>
</feature>
<accession>A0A425I2T5</accession>
<dbReference type="Proteomes" id="UP000284452">
    <property type="component" value="Unassembled WGS sequence"/>
</dbReference>
<protein>
    <submittedName>
        <fullName evidence="2">Uncharacterized protein</fullName>
    </submittedName>
</protein>
<proteinExistence type="predicted"/>
<dbReference type="AlphaFoldDB" id="A0A425I2T5"/>
<gene>
    <name evidence="2" type="ORF">TGCAST_387760</name>
</gene>
<dbReference type="EMBL" id="AHIV02000697">
    <property type="protein sequence ID" value="RQX73044.1"/>
    <property type="molecule type" value="Genomic_DNA"/>
</dbReference>